<feature type="domain" description="ABC transmembrane type-1" evidence="8">
    <location>
        <begin position="94"/>
        <end position="291"/>
    </location>
</feature>
<evidence type="ECO:0000313" key="10">
    <source>
        <dbReference type="Proteomes" id="UP000248021"/>
    </source>
</evidence>
<dbReference type="PANTHER" id="PTHR43163:SF6">
    <property type="entry name" value="DIPEPTIDE TRANSPORT SYSTEM PERMEASE PROTEIN DPPB-RELATED"/>
    <property type="match status" value="1"/>
</dbReference>
<evidence type="ECO:0000313" key="9">
    <source>
        <dbReference type="EMBL" id="PXW55254.1"/>
    </source>
</evidence>
<keyword evidence="5 7" id="KW-1133">Transmembrane helix</keyword>
<evidence type="ECO:0000256" key="6">
    <source>
        <dbReference type="ARBA" id="ARBA00023136"/>
    </source>
</evidence>
<protein>
    <submittedName>
        <fullName evidence="9">Peptide/nickel transport system permease protein</fullName>
    </submittedName>
</protein>
<dbReference type="OrthoDB" id="9807402at2"/>
<dbReference type="InterPro" id="IPR045621">
    <property type="entry name" value="BPD_transp_1_N"/>
</dbReference>
<evidence type="ECO:0000256" key="4">
    <source>
        <dbReference type="ARBA" id="ARBA00022692"/>
    </source>
</evidence>
<evidence type="ECO:0000256" key="1">
    <source>
        <dbReference type="ARBA" id="ARBA00004651"/>
    </source>
</evidence>
<dbReference type="Pfam" id="PF00528">
    <property type="entry name" value="BPD_transp_1"/>
    <property type="match status" value="1"/>
</dbReference>
<dbReference type="GO" id="GO:0055085">
    <property type="term" value="P:transmembrane transport"/>
    <property type="evidence" value="ECO:0007669"/>
    <property type="project" value="InterPro"/>
</dbReference>
<accession>A0A2V3TZV9</accession>
<feature type="transmembrane region" description="Helical" evidence="7">
    <location>
        <begin position="226"/>
        <end position="252"/>
    </location>
</feature>
<reference evidence="9 10" key="1">
    <citation type="submission" date="2018-05" db="EMBL/GenBank/DDBJ databases">
        <title>Genomic Encyclopedia of Type Strains, Phase IV (KMG-IV): sequencing the most valuable type-strain genomes for metagenomic binning, comparative biology and taxonomic classification.</title>
        <authorList>
            <person name="Goeker M."/>
        </authorList>
    </citation>
    <scope>NUCLEOTIDE SEQUENCE [LARGE SCALE GENOMIC DNA]</scope>
    <source>
        <strain evidence="9 10">DSM 6462</strain>
    </source>
</reference>
<proteinExistence type="inferred from homology"/>
<keyword evidence="4 7" id="KW-0812">Transmembrane</keyword>
<feature type="transmembrane region" description="Helical" evidence="7">
    <location>
        <begin position="133"/>
        <end position="158"/>
    </location>
</feature>
<sequence>MWGFIRGKVIVSLLVMLTVSLVGFALLHLSGDLAATLAGENASAEQIEAVRRQMGLDQPLLAQYAQWLAGAFRGDLGASFFSREAVSSLFMARIGTTAILAVGALILAIAVSLPLGMLAALRPNSWLDRLVSALALAGQAVPSFFLALMMVSLFGVTLRWLPISGSTTPLHFVMPITVLAIGAIPALMRMTRSGMLEVLDQDYIRTARSKGVSGVRIMVRHALLNAILPLISLSAVQLGTLLGGSVIVESVFAIDGIGLLTYRSIQRGDFPVVQATLMFVSVAYIVLTLLADILNAWLDPRLQQRRTG</sequence>
<dbReference type="AlphaFoldDB" id="A0A2V3TZV9"/>
<comment type="similarity">
    <text evidence="7">Belongs to the binding-protein-dependent transport system permease family.</text>
</comment>
<name>A0A2V3TZV9_9HYPH</name>
<comment type="subcellular location">
    <subcellularLocation>
        <location evidence="1 7">Cell membrane</location>
        <topology evidence="1 7">Multi-pass membrane protein</topology>
    </subcellularLocation>
</comment>
<gene>
    <name evidence="9" type="ORF">C7450_110193</name>
</gene>
<evidence type="ECO:0000256" key="5">
    <source>
        <dbReference type="ARBA" id="ARBA00022989"/>
    </source>
</evidence>
<comment type="caution">
    <text evidence="9">The sequence shown here is derived from an EMBL/GenBank/DDBJ whole genome shotgun (WGS) entry which is preliminary data.</text>
</comment>
<evidence type="ECO:0000259" key="8">
    <source>
        <dbReference type="PROSITE" id="PS50928"/>
    </source>
</evidence>
<keyword evidence="6 7" id="KW-0472">Membrane</keyword>
<keyword evidence="10" id="KW-1185">Reference proteome</keyword>
<feature type="transmembrane region" description="Helical" evidence="7">
    <location>
        <begin position="272"/>
        <end position="298"/>
    </location>
</feature>
<dbReference type="InterPro" id="IPR000515">
    <property type="entry name" value="MetI-like"/>
</dbReference>
<organism evidence="9 10">
    <name type="scientific">Chelatococcus asaccharovorans</name>
    <dbReference type="NCBI Taxonomy" id="28210"/>
    <lineage>
        <taxon>Bacteria</taxon>
        <taxon>Pseudomonadati</taxon>
        <taxon>Pseudomonadota</taxon>
        <taxon>Alphaproteobacteria</taxon>
        <taxon>Hyphomicrobiales</taxon>
        <taxon>Chelatococcaceae</taxon>
        <taxon>Chelatococcus</taxon>
    </lineage>
</organism>
<dbReference type="CDD" id="cd06261">
    <property type="entry name" value="TM_PBP2"/>
    <property type="match status" value="1"/>
</dbReference>
<dbReference type="Gene3D" id="1.10.3720.10">
    <property type="entry name" value="MetI-like"/>
    <property type="match status" value="1"/>
</dbReference>
<dbReference type="Pfam" id="PF19300">
    <property type="entry name" value="BPD_transp_1_N"/>
    <property type="match status" value="1"/>
</dbReference>
<evidence type="ECO:0000256" key="3">
    <source>
        <dbReference type="ARBA" id="ARBA00022475"/>
    </source>
</evidence>
<dbReference type="PROSITE" id="PS50928">
    <property type="entry name" value="ABC_TM1"/>
    <property type="match status" value="1"/>
</dbReference>
<dbReference type="RefSeq" id="WP_110376843.1">
    <property type="nucleotide sequence ID" value="NZ_JAHBRY010000003.1"/>
</dbReference>
<dbReference type="PANTHER" id="PTHR43163">
    <property type="entry name" value="DIPEPTIDE TRANSPORT SYSTEM PERMEASE PROTEIN DPPB-RELATED"/>
    <property type="match status" value="1"/>
</dbReference>
<dbReference type="GO" id="GO:0005886">
    <property type="term" value="C:plasma membrane"/>
    <property type="evidence" value="ECO:0007669"/>
    <property type="project" value="UniProtKB-SubCell"/>
</dbReference>
<feature type="transmembrane region" description="Helical" evidence="7">
    <location>
        <begin position="98"/>
        <end position="121"/>
    </location>
</feature>
<dbReference type="SUPFAM" id="SSF161098">
    <property type="entry name" value="MetI-like"/>
    <property type="match status" value="1"/>
</dbReference>
<evidence type="ECO:0000256" key="2">
    <source>
        <dbReference type="ARBA" id="ARBA00022448"/>
    </source>
</evidence>
<feature type="transmembrane region" description="Helical" evidence="7">
    <location>
        <begin position="9"/>
        <end position="29"/>
    </location>
</feature>
<feature type="transmembrane region" description="Helical" evidence="7">
    <location>
        <begin position="170"/>
        <end position="188"/>
    </location>
</feature>
<dbReference type="EMBL" id="QJJK01000010">
    <property type="protein sequence ID" value="PXW55254.1"/>
    <property type="molecule type" value="Genomic_DNA"/>
</dbReference>
<keyword evidence="3" id="KW-1003">Cell membrane</keyword>
<dbReference type="Proteomes" id="UP000248021">
    <property type="component" value="Unassembled WGS sequence"/>
</dbReference>
<dbReference type="InterPro" id="IPR035906">
    <property type="entry name" value="MetI-like_sf"/>
</dbReference>
<keyword evidence="2 7" id="KW-0813">Transport</keyword>
<evidence type="ECO:0000256" key="7">
    <source>
        <dbReference type="RuleBase" id="RU363032"/>
    </source>
</evidence>